<proteinExistence type="predicted"/>
<dbReference type="AlphaFoldDB" id="A0A9X1PJ17"/>
<evidence type="ECO:0000313" key="3">
    <source>
        <dbReference type="Proteomes" id="UP001139000"/>
    </source>
</evidence>
<dbReference type="PANTHER" id="PTHR42685:SF22">
    <property type="entry name" value="CONDITIONED MEDIUM FACTOR RECEPTOR 1"/>
    <property type="match status" value="1"/>
</dbReference>
<dbReference type="EMBL" id="JAJTTC010000002">
    <property type="protein sequence ID" value="MCF0062302.1"/>
    <property type="molecule type" value="Genomic_DNA"/>
</dbReference>
<dbReference type="PANTHER" id="PTHR42685">
    <property type="entry name" value="GERANYLGERANYL DIPHOSPHATE REDUCTASE"/>
    <property type="match status" value="1"/>
</dbReference>
<feature type="domain" description="FAD-binding" evidence="1">
    <location>
        <begin position="9"/>
        <end position="132"/>
    </location>
</feature>
<dbReference type="Gene3D" id="3.50.50.60">
    <property type="entry name" value="FAD/NAD(P)-binding domain"/>
    <property type="match status" value="1"/>
</dbReference>
<comment type="caution">
    <text evidence="2">The sequence shown here is derived from an EMBL/GenBank/DDBJ whole genome shotgun (WGS) entry which is preliminary data.</text>
</comment>
<dbReference type="PRINTS" id="PR00420">
    <property type="entry name" value="RNGMNOXGNASE"/>
</dbReference>
<dbReference type="InterPro" id="IPR002938">
    <property type="entry name" value="FAD-bd"/>
</dbReference>
<organism evidence="2 3">
    <name type="scientific">Dyadobacter chenwenxiniae</name>
    <dbReference type="NCBI Taxonomy" id="2906456"/>
    <lineage>
        <taxon>Bacteria</taxon>
        <taxon>Pseudomonadati</taxon>
        <taxon>Bacteroidota</taxon>
        <taxon>Cytophagia</taxon>
        <taxon>Cytophagales</taxon>
        <taxon>Spirosomataceae</taxon>
        <taxon>Dyadobacter</taxon>
    </lineage>
</organism>
<dbReference type="RefSeq" id="WP_234655461.1">
    <property type="nucleotide sequence ID" value="NZ_CP094997.1"/>
</dbReference>
<name>A0A9X1PJ17_9BACT</name>
<gene>
    <name evidence="2" type="ORF">LXM26_12425</name>
</gene>
<accession>A0A9X1PJ17</accession>
<dbReference type="GO" id="GO:0071949">
    <property type="term" value="F:FAD binding"/>
    <property type="evidence" value="ECO:0007669"/>
    <property type="project" value="InterPro"/>
</dbReference>
<evidence type="ECO:0000259" key="1">
    <source>
        <dbReference type="Pfam" id="PF01494"/>
    </source>
</evidence>
<protein>
    <submittedName>
        <fullName evidence="2">FAD-dependent oxidoreductase</fullName>
    </submittedName>
</protein>
<evidence type="ECO:0000313" key="2">
    <source>
        <dbReference type="EMBL" id="MCF0062302.1"/>
    </source>
</evidence>
<sequence length="378" mass="41809">METPAKTYDCGIIGGGLAGLCLAIQLADRGISVIVFEKNQFPSHKVCGEYISMESWDFIKSLGMDLESLHLPIITKLGISSERGFMLEHSLQMGGYGISRFSLDHALARIASAKGVAIMEHCRVNGLQNNGNEGFEVKTALGNFHVKVLCGSYGKYTPQFLSSKVSDAGNETDNYIGVKYHIKTDLAADRIELHNFKDGYCGISKVDQDWHCLCYLTTSRNLQENAKDIKSMETNVLHKNPFLKRYFADAEFVNENPLAISNIRFAKKQIQTDGVFLLGDAAGSITPLCGNGMSMAMRASKILAGELIRVFEQKQTKEAAAANYKTAWNNAFGRRITAGYYLQGLFGKRLTTDLTLRTLNYLPGLTNRLVSLTHGDRF</sequence>
<dbReference type="Proteomes" id="UP001139000">
    <property type="component" value="Unassembled WGS sequence"/>
</dbReference>
<dbReference type="SUPFAM" id="SSF51905">
    <property type="entry name" value="FAD/NAD(P)-binding domain"/>
    <property type="match status" value="1"/>
</dbReference>
<keyword evidence="3" id="KW-1185">Reference proteome</keyword>
<dbReference type="Pfam" id="PF01494">
    <property type="entry name" value="FAD_binding_3"/>
    <property type="match status" value="1"/>
</dbReference>
<reference evidence="2" key="1">
    <citation type="submission" date="2021-12" db="EMBL/GenBank/DDBJ databases">
        <title>Novel species in genus Dyadobacter.</title>
        <authorList>
            <person name="Ma C."/>
        </authorList>
    </citation>
    <scope>NUCLEOTIDE SEQUENCE</scope>
    <source>
        <strain evidence="2">LJ419</strain>
    </source>
</reference>
<dbReference type="InterPro" id="IPR050407">
    <property type="entry name" value="Geranylgeranyl_reductase"/>
</dbReference>
<dbReference type="InterPro" id="IPR036188">
    <property type="entry name" value="FAD/NAD-bd_sf"/>
</dbReference>